<reference evidence="5" key="1">
    <citation type="journal article" date="2014" name="Genome Biol. Evol.">
        <title>Pangenome evidence for extensive interdomain horizontal transfer affecting lineage core and shell genes in uncultured planktonic thaumarchaeota and euryarchaeota.</title>
        <authorList>
            <person name="Deschamps P."/>
            <person name="Zivanovic Y."/>
            <person name="Moreira D."/>
            <person name="Rodriguez-Valera F."/>
            <person name="Lopez-Garcia P."/>
        </authorList>
    </citation>
    <scope>NUCLEOTIDE SEQUENCE</scope>
</reference>
<keyword evidence="3" id="KW-1133">Transmembrane helix</keyword>
<dbReference type="GO" id="GO:0009055">
    <property type="term" value="F:electron transfer activity"/>
    <property type="evidence" value="ECO:0007669"/>
    <property type="project" value="InterPro"/>
</dbReference>
<sequence>MSTTETSSSHAYGIGILVIIVALGVTITWYTSYWLPEENQKVFVDEHILNPDGETVVNIIMGSATPEQKDNYMPKLIQVQLTIDNKVRWVNQDEIPHTVTPDSYDLDEISDPYSGEFGSIGVLMPGDEYEFLFTDAPPNGAKVITYHCHPHPWMKGTIEITKSRF</sequence>
<feature type="transmembrane region" description="Helical" evidence="3">
    <location>
        <begin position="12"/>
        <end position="31"/>
    </location>
</feature>
<dbReference type="Gene3D" id="2.60.40.420">
    <property type="entry name" value="Cupredoxins - blue copper proteins"/>
    <property type="match status" value="1"/>
</dbReference>
<evidence type="ECO:0000256" key="2">
    <source>
        <dbReference type="ARBA" id="ARBA00023008"/>
    </source>
</evidence>
<feature type="domain" description="Blue (type 1) copper" evidence="4">
    <location>
        <begin position="72"/>
        <end position="160"/>
    </location>
</feature>
<evidence type="ECO:0000256" key="1">
    <source>
        <dbReference type="ARBA" id="ARBA00022723"/>
    </source>
</evidence>
<dbReference type="PANTHER" id="PTHR36507:SF1">
    <property type="entry name" value="BLL1555 PROTEIN"/>
    <property type="match status" value="1"/>
</dbReference>
<accession>A0A075G9U2</accession>
<keyword evidence="3" id="KW-0812">Transmembrane</keyword>
<evidence type="ECO:0000256" key="3">
    <source>
        <dbReference type="SAM" id="Phobius"/>
    </source>
</evidence>
<dbReference type="AlphaFoldDB" id="A0A075G9U2"/>
<proteinExistence type="predicted"/>
<name>A0A075G9U2_9ARCH</name>
<dbReference type="GO" id="GO:0005507">
    <property type="term" value="F:copper ion binding"/>
    <property type="evidence" value="ECO:0007669"/>
    <property type="project" value="InterPro"/>
</dbReference>
<dbReference type="InterPro" id="IPR052721">
    <property type="entry name" value="ET_Amicyanin"/>
</dbReference>
<dbReference type="InterPro" id="IPR000923">
    <property type="entry name" value="BlueCu_1"/>
</dbReference>
<keyword evidence="1" id="KW-0479">Metal-binding</keyword>
<keyword evidence="2" id="KW-0186">Copper</keyword>
<evidence type="ECO:0000259" key="4">
    <source>
        <dbReference type="Pfam" id="PF00127"/>
    </source>
</evidence>
<dbReference type="EMBL" id="KF900582">
    <property type="protein sequence ID" value="AIF00135.1"/>
    <property type="molecule type" value="Genomic_DNA"/>
</dbReference>
<keyword evidence="3" id="KW-0472">Membrane</keyword>
<protein>
    <submittedName>
        <fullName evidence="5">Copper binding protein, plastocyanin/azurin family</fullName>
    </submittedName>
</protein>
<organism evidence="5">
    <name type="scientific">uncultured marine thaumarchaeote KM3_12_C10</name>
    <dbReference type="NCBI Taxonomy" id="1455998"/>
    <lineage>
        <taxon>Archaea</taxon>
        <taxon>Nitrososphaerota</taxon>
        <taxon>environmental samples</taxon>
    </lineage>
</organism>
<dbReference type="PANTHER" id="PTHR36507">
    <property type="entry name" value="BLL1555 PROTEIN"/>
    <property type="match status" value="1"/>
</dbReference>
<dbReference type="Pfam" id="PF00127">
    <property type="entry name" value="Copper-bind"/>
    <property type="match status" value="1"/>
</dbReference>
<dbReference type="InterPro" id="IPR008972">
    <property type="entry name" value="Cupredoxin"/>
</dbReference>
<dbReference type="SUPFAM" id="SSF49503">
    <property type="entry name" value="Cupredoxins"/>
    <property type="match status" value="1"/>
</dbReference>
<evidence type="ECO:0000313" key="5">
    <source>
        <dbReference type="EMBL" id="AIF00135.1"/>
    </source>
</evidence>